<dbReference type="EMBL" id="CP111018">
    <property type="protein sequence ID" value="WAR10505.1"/>
    <property type="molecule type" value="Genomic_DNA"/>
</dbReference>
<dbReference type="SUPFAM" id="SSF56645">
    <property type="entry name" value="Acyl-CoA dehydrogenase NM domain-like"/>
    <property type="match status" value="1"/>
</dbReference>
<comment type="similarity">
    <text evidence="2">Belongs to the acyl-CoA dehydrogenase family.</text>
</comment>
<sequence length="830" mass="91785">MLPWRHTHRGLRGAPAMLSTAAGGRKETQAVIFDMGGVILPSPLALFKSFEQTSGLPEGTILQTILSNKVSGAWTRLEEGKLTMTEFATQFGKECSDILGRPVDMAGLMPSFNKYNGVAYPQMIDAVQCVRAEGLKTALLTNNWFNINNEDSYIPVDLAMFDVVVESCKVGYRKPHPKIYEIVLDKLGVAPERCIFLDDMGGNLKAAAQFGIRTIKVTDPDQGVRDLEKELGLTLRGYMPGTSSVPPRLRLDEKKLKSFLNWQLKLHSKDKNMVLRKKPAVKPHGVPVPKMLALCEDDSLLGTPFYIMEHVPGRIFKDHLLEDCTPEERRAIYSEMVNTLCKIHSVNIDAAGIQDYGKQASKTGEIESMDKLIEWIPQNLPANEKCTIVHGDFRLDNMVFSGQSADVVAVLDWELSTIGDPLTDLATMAICHNIPHGHPNIASFINEDLKSLGIPEEHELIQMYCQRMGIPMIEPHVWNFYVAFNFFRFAAILQGVYKRAITGQAAAPDAEIVGLYAKEVANKAWEVASRSNQKSTNQGSPLSNTSSGSGRRSYSTSTTSSMANTGVMVVTVEGLGERARSLHKQVKEFIETHVAPVEQQYVAHTHSQDRWKIFEPMEQLKEKAKAAGLWNLFLPRESDPGGKYGAGLSNVFNCSAPDTGNMEVLVKYGTEEQKQKWLTPLLKGEIRSCFGMTEPAMQQTYSHQSLERGTATLSMGTSGGLQTMNRVAFGKPLAAQGTIQADVAQSRIDIDQTRLMVAANEIAMIKVAAPNMALRVIDRAIQSHGGAGLNYDCPLPYFFAAARTLRLADGPDEVHRRTVAAREYRKHAKL</sequence>
<keyword evidence="4" id="KW-0274">FAD</keyword>
<name>A0ABY7EKJ0_MYAAR</name>
<dbReference type="Gene3D" id="3.90.1200.10">
    <property type="match status" value="1"/>
</dbReference>
<organism evidence="10 11">
    <name type="scientific">Mya arenaria</name>
    <name type="common">Soft-shell clam</name>
    <dbReference type="NCBI Taxonomy" id="6604"/>
    <lineage>
        <taxon>Eukaryota</taxon>
        <taxon>Metazoa</taxon>
        <taxon>Spiralia</taxon>
        <taxon>Lophotrochozoa</taxon>
        <taxon>Mollusca</taxon>
        <taxon>Bivalvia</taxon>
        <taxon>Autobranchia</taxon>
        <taxon>Heteroconchia</taxon>
        <taxon>Euheterodonta</taxon>
        <taxon>Imparidentia</taxon>
        <taxon>Neoheterodontei</taxon>
        <taxon>Myida</taxon>
        <taxon>Myoidea</taxon>
        <taxon>Myidae</taxon>
        <taxon>Mya</taxon>
    </lineage>
</organism>
<evidence type="ECO:0000256" key="4">
    <source>
        <dbReference type="ARBA" id="ARBA00022827"/>
    </source>
</evidence>
<dbReference type="PANTHER" id="PTHR47829">
    <property type="entry name" value="HYDROLASE, PUTATIVE (AFU_ORTHOLOGUE AFUA_1G12880)-RELATED"/>
    <property type="match status" value="1"/>
</dbReference>
<keyword evidence="3" id="KW-0285">Flavoprotein</keyword>
<reference evidence="10" key="1">
    <citation type="submission" date="2022-11" db="EMBL/GenBank/DDBJ databases">
        <title>Centuries of genome instability and evolution in soft-shell clam transmissible cancer (bioRxiv).</title>
        <authorList>
            <person name="Hart S.F.M."/>
            <person name="Yonemitsu M.A."/>
            <person name="Giersch R.M."/>
            <person name="Beal B.F."/>
            <person name="Arriagada G."/>
            <person name="Davis B.W."/>
            <person name="Ostrander E.A."/>
            <person name="Goff S.P."/>
            <person name="Metzger M.J."/>
        </authorList>
    </citation>
    <scope>NUCLEOTIDE SEQUENCE</scope>
    <source>
        <strain evidence="10">MELC-2E11</strain>
        <tissue evidence="10">Siphon/mantle</tissue>
    </source>
</reference>
<dbReference type="InterPro" id="IPR036412">
    <property type="entry name" value="HAD-like_sf"/>
</dbReference>
<evidence type="ECO:0000259" key="7">
    <source>
        <dbReference type="Pfam" id="PF00441"/>
    </source>
</evidence>
<dbReference type="Gene3D" id="1.10.150.240">
    <property type="entry name" value="Putative phosphatase, domain 2"/>
    <property type="match status" value="1"/>
</dbReference>
<dbReference type="InterPro" id="IPR037069">
    <property type="entry name" value="AcylCoA_DH/ox_N_sf"/>
</dbReference>
<dbReference type="SUPFAM" id="SSF47203">
    <property type="entry name" value="Acyl-CoA dehydrogenase C-terminal domain-like"/>
    <property type="match status" value="1"/>
</dbReference>
<dbReference type="CDD" id="cd02603">
    <property type="entry name" value="HAD_sEH-N_like"/>
    <property type="match status" value="1"/>
</dbReference>
<dbReference type="PANTHER" id="PTHR47829:SF3">
    <property type="entry name" value="AMINOGLYCOSIDE PHOSPHOTRANSFERASE DOMAIN-CONTAINING PROTEIN"/>
    <property type="match status" value="1"/>
</dbReference>
<dbReference type="Gene3D" id="1.10.540.10">
    <property type="entry name" value="Acyl-CoA dehydrogenase/oxidase, N-terminal domain"/>
    <property type="match status" value="2"/>
</dbReference>
<feature type="domain" description="Aminoglycoside phosphotransferase" evidence="8">
    <location>
        <begin position="281"/>
        <end position="429"/>
    </location>
</feature>
<dbReference type="Pfam" id="PF02771">
    <property type="entry name" value="Acyl-CoA_dh_N"/>
    <property type="match status" value="1"/>
</dbReference>
<dbReference type="Gene3D" id="3.30.200.20">
    <property type="entry name" value="Phosphorylase Kinase, domain 1"/>
    <property type="match status" value="1"/>
</dbReference>
<evidence type="ECO:0000256" key="6">
    <source>
        <dbReference type="SAM" id="MobiDB-lite"/>
    </source>
</evidence>
<comment type="cofactor">
    <cofactor evidence="1">
        <name>FAD</name>
        <dbReference type="ChEBI" id="CHEBI:57692"/>
    </cofactor>
</comment>
<dbReference type="SFLD" id="SFLDS00003">
    <property type="entry name" value="Haloacid_Dehalogenase"/>
    <property type="match status" value="1"/>
</dbReference>
<evidence type="ECO:0000256" key="3">
    <source>
        <dbReference type="ARBA" id="ARBA00022630"/>
    </source>
</evidence>
<evidence type="ECO:0000256" key="1">
    <source>
        <dbReference type="ARBA" id="ARBA00001974"/>
    </source>
</evidence>
<evidence type="ECO:0000259" key="9">
    <source>
        <dbReference type="Pfam" id="PF02771"/>
    </source>
</evidence>
<dbReference type="Proteomes" id="UP001164746">
    <property type="component" value="Chromosome 7"/>
</dbReference>
<dbReference type="InterPro" id="IPR009100">
    <property type="entry name" value="AcylCoA_DH/oxidase_NM_dom_sf"/>
</dbReference>
<feature type="compositionally biased region" description="Polar residues" evidence="6">
    <location>
        <begin position="529"/>
        <end position="542"/>
    </location>
</feature>
<proteinExistence type="inferred from homology"/>
<evidence type="ECO:0000313" key="11">
    <source>
        <dbReference type="Proteomes" id="UP001164746"/>
    </source>
</evidence>
<accession>A0ABY7EKJ0</accession>
<evidence type="ECO:0000259" key="8">
    <source>
        <dbReference type="Pfam" id="PF01636"/>
    </source>
</evidence>
<keyword evidence="5" id="KW-0007">Acetylation</keyword>
<feature type="domain" description="Acyl-CoA dehydrogenase/oxidase N-terminal" evidence="9">
    <location>
        <begin position="578"/>
        <end position="685"/>
    </location>
</feature>
<dbReference type="CDD" id="cd05154">
    <property type="entry name" value="ACAD10_11_N-like"/>
    <property type="match status" value="1"/>
</dbReference>
<dbReference type="PRINTS" id="PR00413">
    <property type="entry name" value="HADHALOGNASE"/>
</dbReference>
<dbReference type="SUPFAM" id="SSF56784">
    <property type="entry name" value="HAD-like"/>
    <property type="match status" value="1"/>
</dbReference>
<dbReference type="InterPro" id="IPR013786">
    <property type="entry name" value="AcylCoA_DH/ox_N"/>
</dbReference>
<dbReference type="InterPro" id="IPR023198">
    <property type="entry name" value="PGP-like_dom2"/>
</dbReference>
<evidence type="ECO:0000256" key="5">
    <source>
        <dbReference type="ARBA" id="ARBA00022990"/>
    </source>
</evidence>
<dbReference type="InterPro" id="IPR011009">
    <property type="entry name" value="Kinase-like_dom_sf"/>
</dbReference>
<dbReference type="Gene3D" id="3.40.50.1000">
    <property type="entry name" value="HAD superfamily/HAD-like"/>
    <property type="match status" value="1"/>
</dbReference>
<evidence type="ECO:0000313" key="10">
    <source>
        <dbReference type="EMBL" id="WAR10505.1"/>
    </source>
</evidence>
<dbReference type="Pfam" id="PF00441">
    <property type="entry name" value="Acyl-CoA_dh_1"/>
    <property type="match status" value="1"/>
</dbReference>
<evidence type="ECO:0000256" key="2">
    <source>
        <dbReference type="ARBA" id="ARBA00009347"/>
    </source>
</evidence>
<dbReference type="InterPro" id="IPR006439">
    <property type="entry name" value="HAD-SF_hydro_IA"/>
</dbReference>
<dbReference type="InterPro" id="IPR011945">
    <property type="entry name" value="HAD-SF_ppase_IA/epoxid_hydro_N"/>
</dbReference>
<gene>
    <name evidence="10" type="ORF">MAR_035581</name>
</gene>
<dbReference type="InterPro" id="IPR036250">
    <property type="entry name" value="AcylCo_DH-like_C"/>
</dbReference>
<dbReference type="NCBIfam" id="TIGR02247">
    <property type="entry name" value="HAD-1A3-hyp"/>
    <property type="match status" value="1"/>
</dbReference>
<dbReference type="InterPro" id="IPR023214">
    <property type="entry name" value="HAD_sf"/>
</dbReference>
<keyword evidence="11" id="KW-1185">Reference proteome</keyword>
<feature type="compositionally biased region" description="Low complexity" evidence="6">
    <location>
        <begin position="543"/>
        <end position="560"/>
    </location>
</feature>
<dbReference type="Gene3D" id="1.20.140.10">
    <property type="entry name" value="Butyryl-CoA Dehydrogenase, subunit A, domain 3"/>
    <property type="match status" value="1"/>
</dbReference>
<protein>
    <submittedName>
        <fullName evidence="10">ACD10-like protein</fullName>
    </submittedName>
</protein>
<feature type="region of interest" description="Disordered" evidence="6">
    <location>
        <begin position="528"/>
        <end position="560"/>
    </location>
</feature>
<dbReference type="NCBIfam" id="TIGR01509">
    <property type="entry name" value="HAD-SF-IA-v3"/>
    <property type="match status" value="1"/>
</dbReference>
<dbReference type="InterPro" id="IPR002575">
    <property type="entry name" value="Aminoglycoside_PTrfase"/>
</dbReference>
<dbReference type="Pfam" id="PF00702">
    <property type="entry name" value="Hydrolase"/>
    <property type="match status" value="1"/>
</dbReference>
<dbReference type="SFLD" id="SFLDG01129">
    <property type="entry name" value="C1.5:_HAD__Beta-PGM__Phosphata"/>
    <property type="match status" value="1"/>
</dbReference>
<dbReference type="InterPro" id="IPR009075">
    <property type="entry name" value="AcylCo_DH/oxidase_C"/>
</dbReference>
<dbReference type="SUPFAM" id="SSF56112">
    <property type="entry name" value="Protein kinase-like (PK-like)"/>
    <property type="match status" value="1"/>
</dbReference>
<dbReference type="InterPro" id="IPR041726">
    <property type="entry name" value="ACAD10_11_N"/>
</dbReference>
<dbReference type="Pfam" id="PF01636">
    <property type="entry name" value="APH"/>
    <property type="match status" value="1"/>
</dbReference>
<dbReference type="InterPro" id="IPR052898">
    <property type="entry name" value="ACAD10-like"/>
</dbReference>
<feature type="domain" description="Acyl-CoA dehydrogenase/oxidase C-terminal" evidence="7">
    <location>
        <begin position="724"/>
        <end position="822"/>
    </location>
</feature>